<feature type="region of interest" description="Disordered" evidence="1">
    <location>
        <begin position="526"/>
        <end position="545"/>
    </location>
</feature>
<reference evidence="2 3" key="1">
    <citation type="submission" date="2021-01" db="EMBL/GenBank/DDBJ databases">
        <title>Whole genome shotgun sequence of Actinoplanes durhamensis NBRC 14914.</title>
        <authorList>
            <person name="Komaki H."/>
            <person name="Tamura T."/>
        </authorList>
    </citation>
    <scope>NUCLEOTIDE SEQUENCE [LARGE SCALE GENOMIC DNA]</scope>
    <source>
        <strain evidence="2 3">NBRC 14914</strain>
    </source>
</reference>
<dbReference type="Proteomes" id="UP000637628">
    <property type="component" value="Unassembled WGS sequence"/>
</dbReference>
<evidence type="ECO:0000313" key="2">
    <source>
        <dbReference type="EMBL" id="GIE01454.1"/>
    </source>
</evidence>
<accession>A0ABQ3YVU6</accession>
<name>A0ABQ3YVU6_9ACTN</name>
<evidence type="ECO:0000313" key="3">
    <source>
        <dbReference type="Proteomes" id="UP000637628"/>
    </source>
</evidence>
<dbReference type="InterPro" id="IPR017853">
    <property type="entry name" value="GH"/>
</dbReference>
<dbReference type="EMBL" id="BOML01000022">
    <property type="protein sequence ID" value="GIE01454.1"/>
    <property type="molecule type" value="Genomic_DNA"/>
</dbReference>
<evidence type="ECO:0000256" key="1">
    <source>
        <dbReference type="SAM" id="MobiDB-lite"/>
    </source>
</evidence>
<evidence type="ECO:0008006" key="4">
    <source>
        <dbReference type="Google" id="ProtNLM"/>
    </source>
</evidence>
<proteinExistence type="predicted"/>
<comment type="caution">
    <text evidence="2">The sequence shown here is derived from an EMBL/GenBank/DDBJ whole genome shotgun (WGS) entry which is preliminary data.</text>
</comment>
<keyword evidence="3" id="KW-1185">Reference proteome</keyword>
<gene>
    <name evidence="2" type="ORF">Adu01nite_28040</name>
</gene>
<dbReference type="RefSeq" id="WP_203727130.1">
    <property type="nucleotide sequence ID" value="NZ_BAAATX010000017.1"/>
</dbReference>
<dbReference type="SUPFAM" id="SSF51445">
    <property type="entry name" value="(Trans)glycosidases"/>
    <property type="match status" value="1"/>
</dbReference>
<sequence>MTTFAQPDLVRVQLEPTGSWQRPAAGGAEVTCRPEGSGLRVGVAATGGVSRAHLRWRRPLAAGSLVLGDAWERSYGELAWQSSPRAEQMHPWMVLVHGPAGSWGAGVDVRAGAFAGWTVDAEGVSLWLDVRAGADPVVLGGRELEAATVRWIAGNDGPFAAQCALAGALCTDPLPTGPLVGANNWYYAYGRDFDADAVVRDARMIADLVGDHPVRPFEVVDDGWSIDGTADGRQSSGGPWDRGAGSFADMAEVAARIAGEGVRPGLWFRPLQSRREPPAGALRPWEGGWALDPSHPATLETVTADVRRIRAWGFDLIKHDFSTFEAMGRWGFQMGPRPVPGDIRFFDRARTTAEVLVGFYRAIHEAAGDGIVLGCNVVGHLAAGLVQAQRTGDDTSGRVWERTRRMGVNTLAFRLAQHRRFFTVDADCVASTPATAWARNRQFLDLVARSGTALFVSVDPATRTDAVDADLSAALRLALDGGRPGGVEPIDWLHNATPAVWRCAAETLTYDWIEAETGADPYDRTDATSGQGPLLVGGGGAVPDL</sequence>
<organism evidence="2 3">
    <name type="scientific">Paractinoplanes durhamensis</name>
    <dbReference type="NCBI Taxonomy" id="113563"/>
    <lineage>
        <taxon>Bacteria</taxon>
        <taxon>Bacillati</taxon>
        <taxon>Actinomycetota</taxon>
        <taxon>Actinomycetes</taxon>
        <taxon>Micromonosporales</taxon>
        <taxon>Micromonosporaceae</taxon>
        <taxon>Paractinoplanes</taxon>
    </lineage>
</organism>
<feature type="compositionally biased region" description="Gly residues" evidence="1">
    <location>
        <begin position="535"/>
        <end position="545"/>
    </location>
</feature>
<dbReference type="Gene3D" id="3.20.20.70">
    <property type="entry name" value="Aldolase class I"/>
    <property type="match status" value="1"/>
</dbReference>
<protein>
    <recommendedName>
        <fullName evidence="4">Alpha-galactosidase</fullName>
    </recommendedName>
</protein>
<dbReference type="InterPro" id="IPR013785">
    <property type="entry name" value="Aldolase_TIM"/>
</dbReference>